<dbReference type="Proteomes" id="UP001589832">
    <property type="component" value="Unassembled WGS sequence"/>
</dbReference>
<keyword evidence="1" id="KW-0732">Signal</keyword>
<comment type="caution">
    <text evidence="2">The sequence shown here is derived from an EMBL/GenBank/DDBJ whole genome shotgun (WGS) entry which is preliminary data.</text>
</comment>
<keyword evidence="3" id="KW-1185">Reference proteome</keyword>
<evidence type="ECO:0000256" key="1">
    <source>
        <dbReference type="SAM" id="SignalP"/>
    </source>
</evidence>
<reference evidence="2 3" key="1">
    <citation type="submission" date="2024-09" db="EMBL/GenBank/DDBJ databases">
        <authorList>
            <person name="Sun Q."/>
            <person name="Mori K."/>
        </authorList>
    </citation>
    <scope>NUCLEOTIDE SEQUENCE [LARGE SCALE GENOMIC DNA]</scope>
    <source>
        <strain evidence="2 3">NCAIM B.02481</strain>
    </source>
</reference>
<gene>
    <name evidence="2" type="ORF">ACFFGA_00685</name>
</gene>
<dbReference type="EMBL" id="JBHLTQ010000001">
    <property type="protein sequence ID" value="MFC0603054.1"/>
    <property type="molecule type" value="Genomic_DNA"/>
</dbReference>
<proteinExistence type="predicted"/>
<feature type="signal peptide" evidence="1">
    <location>
        <begin position="1"/>
        <end position="21"/>
    </location>
</feature>
<feature type="chain" id="PRO_5045336892" evidence="1">
    <location>
        <begin position="22"/>
        <end position="128"/>
    </location>
</feature>
<name>A0ABV6Q450_9FLAO</name>
<organism evidence="2 3">
    <name type="scientific">Winogradskyella pulchriflava</name>
    <dbReference type="NCBI Taxonomy" id="1110688"/>
    <lineage>
        <taxon>Bacteria</taxon>
        <taxon>Pseudomonadati</taxon>
        <taxon>Bacteroidota</taxon>
        <taxon>Flavobacteriia</taxon>
        <taxon>Flavobacteriales</taxon>
        <taxon>Flavobacteriaceae</taxon>
        <taxon>Winogradskyella</taxon>
    </lineage>
</organism>
<sequence>MKHVKHLLVLLLLINCTTDSAETENTPELSIVSNATQNCIDDLPKVRLTNNGTHSFEFLIYGEDYTLLHSQNISTATNSGWVELSENDVLVVASNNLVYGQKRPLNLDLCDNLELEIDANNILLISGE</sequence>
<accession>A0ABV6Q450</accession>
<dbReference type="RefSeq" id="WP_386058190.1">
    <property type="nucleotide sequence ID" value="NZ_JBHLTQ010000001.1"/>
</dbReference>
<evidence type="ECO:0000313" key="2">
    <source>
        <dbReference type="EMBL" id="MFC0603054.1"/>
    </source>
</evidence>
<evidence type="ECO:0000313" key="3">
    <source>
        <dbReference type="Proteomes" id="UP001589832"/>
    </source>
</evidence>
<protein>
    <submittedName>
        <fullName evidence="2">Uncharacterized protein</fullName>
    </submittedName>
</protein>